<proteinExistence type="predicted"/>
<dbReference type="InterPro" id="IPR032675">
    <property type="entry name" value="LRR_dom_sf"/>
</dbReference>
<dbReference type="Proteomes" id="UP000677228">
    <property type="component" value="Unassembled WGS sequence"/>
</dbReference>
<name>A0A814W2U2_9BILA</name>
<dbReference type="Proteomes" id="UP000681722">
    <property type="component" value="Unassembled WGS sequence"/>
</dbReference>
<dbReference type="Proteomes" id="UP000682733">
    <property type="component" value="Unassembled WGS sequence"/>
</dbReference>
<protein>
    <submittedName>
        <fullName evidence="1">Uncharacterized protein</fullName>
    </submittedName>
</protein>
<evidence type="ECO:0000313" key="4">
    <source>
        <dbReference type="EMBL" id="CAF4134718.1"/>
    </source>
</evidence>
<dbReference type="EMBL" id="CAJNOQ010008422">
    <property type="protein sequence ID" value="CAF1196866.1"/>
    <property type="molecule type" value="Genomic_DNA"/>
</dbReference>
<dbReference type="OrthoDB" id="10023847at2759"/>
<evidence type="ECO:0000313" key="2">
    <source>
        <dbReference type="EMBL" id="CAF1324131.1"/>
    </source>
</evidence>
<gene>
    <name evidence="1" type="ORF">GPM918_LOCUS23509</name>
    <name evidence="2" type="ORF">OVA965_LOCUS29580</name>
    <name evidence="3" type="ORF">SRO942_LOCUS23509</name>
    <name evidence="4" type="ORF">TMI583_LOCUS30356</name>
</gene>
<dbReference type="EMBL" id="CAJOBA010042518">
    <property type="protein sequence ID" value="CAF4134718.1"/>
    <property type="molecule type" value="Genomic_DNA"/>
</dbReference>
<dbReference type="AlphaFoldDB" id="A0A814W2U2"/>
<evidence type="ECO:0000313" key="3">
    <source>
        <dbReference type="EMBL" id="CAF3961264.1"/>
    </source>
</evidence>
<evidence type="ECO:0000313" key="5">
    <source>
        <dbReference type="Proteomes" id="UP000663829"/>
    </source>
</evidence>
<sequence length="474" mass="56296">MEYLFPESLNNIWSISTLTHCNLNGIQRSERWIPKISSISTSIEYISLEHSVFEMPSLSHLFHCTPHLKSLSLFASSTYSDVPMDCVIPSMKSLKIHYETLIDSLQYIFQTMPNLRHLTIDTRRMYFDGYEWEQIITNYLPKLKIFRLKMDLSPEMHMNIMTKNVDELLLTYRTTFWLEEHRWFIQCDYDSESLQPIMVYTLPYAFHNYRYSNKHCSKSTCPNEENYWSYDSVETISRNNNEKTLFNAYILRHPRFPSIRHLEIRLPLDDCFSLLFPSLNRLTSLNVDYFNDVSYSQLQMLIDQAPFLYSLKLDPRQRLHSQLFQLTSKSIRRLDIKFNPSAYSYKFSAEDCMNLINSPLGFQCEVLYIDVSSRNGALDLIYKMPNLRLLVFKSEDDQFFKNSSFLPTNDELAQWLRDHLPSSYTTFRDPRSFETRVWIDRQNRKHVLPSNDGVTTTWQNKFSGFLSTIKQFFS</sequence>
<dbReference type="Proteomes" id="UP000663829">
    <property type="component" value="Unassembled WGS sequence"/>
</dbReference>
<accession>A0A814W2U2</accession>
<dbReference type="EMBL" id="CAJOBC010008424">
    <property type="protein sequence ID" value="CAF3961264.1"/>
    <property type="molecule type" value="Genomic_DNA"/>
</dbReference>
<comment type="caution">
    <text evidence="1">The sequence shown here is derived from an EMBL/GenBank/DDBJ whole genome shotgun (WGS) entry which is preliminary data.</text>
</comment>
<dbReference type="SUPFAM" id="SSF52047">
    <property type="entry name" value="RNI-like"/>
    <property type="match status" value="1"/>
</dbReference>
<dbReference type="EMBL" id="CAJNOK010020913">
    <property type="protein sequence ID" value="CAF1324131.1"/>
    <property type="molecule type" value="Genomic_DNA"/>
</dbReference>
<reference evidence="1" key="1">
    <citation type="submission" date="2021-02" db="EMBL/GenBank/DDBJ databases">
        <authorList>
            <person name="Nowell W R."/>
        </authorList>
    </citation>
    <scope>NUCLEOTIDE SEQUENCE</scope>
</reference>
<organism evidence="1 5">
    <name type="scientific">Didymodactylos carnosus</name>
    <dbReference type="NCBI Taxonomy" id="1234261"/>
    <lineage>
        <taxon>Eukaryota</taxon>
        <taxon>Metazoa</taxon>
        <taxon>Spiralia</taxon>
        <taxon>Gnathifera</taxon>
        <taxon>Rotifera</taxon>
        <taxon>Eurotatoria</taxon>
        <taxon>Bdelloidea</taxon>
        <taxon>Philodinida</taxon>
        <taxon>Philodinidae</taxon>
        <taxon>Didymodactylos</taxon>
    </lineage>
</organism>
<evidence type="ECO:0000313" key="1">
    <source>
        <dbReference type="EMBL" id="CAF1196866.1"/>
    </source>
</evidence>
<keyword evidence="5" id="KW-1185">Reference proteome</keyword>
<dbReference type="Gene3D" id="3.80.10.10">
    <property type="entry name" value="Ribonuclease Inhibitor"/>
    <property type="match status" value="1"/>
</dbReference>